<reference evidence="1 2" key="1">
    <citation type="submission" date="2018-05" db="EMBL/GenBank/DDBJ databases">
        <title>Complete Genome Sequences of Extremely Thermoacidophilic, Metal-Mobilizing Type-Strain Members of the Archaeal Family Sulfolobaceae: Acidianus brierleyi DSM-1651T, Acidianus sulfidivorans DSM-18786T, Metallosphaera hakonensis DSM-7519T, and Metallosphaera prunae DSM-10039T.</title>
        <authorList>
            <person name="Counts J.A."/>
            <person name="Kelly R.M."/>
        </authorList>
    </citation>
    <scope>NUCLEOTIDE SEQUENCE [LARGE SCALE GENOMIC DNA]</scope>
    <source>
        <strain evidence="1 2">JP7</strain>
    </source>
</reference>
<dbReference type="AlphaFoldDB" id="A0A2U9IQ60"/>
<dbReference type="GeneID" id="36838625"/>
<name>A0A2U9IQ60_9CREN</name>
<evidence type="ECO:0000313" key="2">
    <source>
        <dbReference type="Proteomes" id="UP000248410"/>
    </source>
</evidence>
<dbReference type="RefSeq" id="WP_110381007.1">
    <property type="nucleotide sequence ID" value="NZ_CP029288.2"/>
</dbReference>
<protein>
    <recommendedName>
        <fullName evidence="3">Type III-B CRISPR module-associated protein Cmr3</fullName>
    </recommendedName>
</protein>
<dbReference type="KEGG" id="asul:DFR86_11610"/>
<evidence type="ECO:0000313" key="1">
    <source>
        <dbReference type="EMBL" id="AWR98117.1"/>
    </source>
</evidence>
<proteinExistence type="predicted"/>
<dbReference type="OrthoDB" id="44163at2157"/>
<sequence>MVYVLIKPLNPVMFRWGGEYSPLLTGPMNKGMSEPLPLPSTIAGFLYWINKHYSTSTLVNLDIEEDYKTISSVVEIWGPLFYVKGKDKEYFLTHKYPRELYILGLKDESNSAKSKIEPVYISKIGIGMRMEKKTAHTDKGLIYTAEFVDYYATAKKLVNKKLVNEVEEYGILVETNINVNPGYYPFGGEGRIVEVKVLDNVNLPKESKSIVLSPIIMKGDKKDLILADDVKELDVEDNVKLGNIVDGPVRLALIGLGFNVKAKVKRPIYLAIMPGSIIKSDKKHLGLFNKVWGSVL</sequence>
<organism evidence="1 2">
    <name type="scientific">Acidianus sulfidivorans JP7</name>
    <dbReference type="NCBI Taxonomy" id="619593"/>
    <lineage>
        <taxon>Archaea</taxon>
        <taxon>Thermoproteota</taxon>
        <taxon>Thermoprotei</taxon>
        <taxon>Sulfolobales</taxon>
        <taxon>Sulfolobaceae</taxon>
        <taxon>Acidianus</taxon>
    </lineage>
</organism>
<dbReference type="EMBL" id="CP029288">
    <property type="protein sequence ID" value="AWR98117.1"/>
    <property type="molecule type" value="Genomic_DNA"/>
</dbReference>
<keyword evidence="2" id="KW-1185">Reference proteome</keyword>
<evidence type="ECO:0008006" key="3">
    <source>
        <dbReference type="Google" id="ProtNLM"/>
    </source>
</evidence>
<accession>A0A2U9IQ60</accession>
<gene>
    <name evidence="1" type="ORF">DFR86_11610</name>
</gene>
<dbReference type="Proteomes" id="UP000248410">
    <property type="component" value="Chromosome"/>
</dbReference>